<name>A0A1F8GD20_9BACT</name>
<gene>
    <name evidence="1" type="ORF">A3A13_04040</name>
</gene>
<evidence type="ECO:0000313" key="1">
    <source>
        <dbReference type="EMBL" id="OGN23265.1"/>
    </source>
</evidence>
<evidence type="ECO:0000313" key="2">
    <source>
        <dbReference type="Proteomes" id="UP000178911"/>
    </source>
</evidence>
<reference evidence="1 2" key="1">
    <citation type="journal article" date="2016" name="Nat. Commun.">
        <title>Thousands of microbial genomes shed light on interconnected biogeochemical processes in an aquifer system.</title>
        <authorList>
            <person name="Anantharaman K."/>
            <person name="Brown C.T."/>
            <person name="Hug L.A."/>
            <person name="Sharon I."/>
            <person name="Castelle C.J."/>
            <person name="Probst A.J."/>
            <person name="Thomas B.C."/>
            <person name="Singh A."/>
            <person name="Wilkins M.J."/>
            <person name="Karaoz U."/>
            <person name="Brodie E.L."/>
            <person name="Williams K.H."/>
            <person name="Hubbard S.S."/>
            <person name="Banfield J.F."/>
        </authorList>
    </citation>
    <scope>NUCLEOTIDE SEQUENCE [LARGE SCALE GENOMIC DNA]</scope>
</reference>
<sequence>MLTQSHIPNRKEGGQPMKEQILAVTSVVVLAFFATGCEKSEAVRAQEESLRAQQLRAITKNVIDTILYIKDDRTGLCFAYHVHGVNNIRESIATVPCEAIPPKLLTVAK</sequence>
<dbReference type="AlphaFoldDB" id="A0A1F8GD20"/>
<comment type="caution">
    <text evidence="1">The sequence shown here is derived from an EMBL/GenBank/DDBJ whole genome shotgun (WGS) entry which is preliminary data.</text>
</comment>
<accession>A0A1F8GD20</accession>
<dbReference type="Proteomes" id="UP000178911">
    <property type="component" value="Unassembled WGS sequence"/>
</dbReference>
<dbReference type="EMBL" id="MGKJ01000020">
    <property type="protein sequence ID" value="OGN23265.1"/>
    <property type="molecule type" value="Genomic_DNA"/>
</dbReference>
<protein>
    <submittedName>
        <fullName evidence="1">Uncharacterized protein</fullName>
    </submittedName>
</protein>
<proteinExistence type="predicted"/>
<organism evidence="1 2">
    <name type="scientific">Candidatus Yanofskybacteria bacterium RIFCSPLOWO2_01_FULL_43_22</name>
    <dbReference type="NCBI Taxonomy" id="1802695"/>
    <lineage>
        <taxon>Bacteria</taxon>
        <taxon>Candidatus Yanofskyibacteriota</taxon>
    </lineage>
</organism>